<dbReference type="Gene3D" id="1.10.510.10">
    <property type="entry name" value="Transferase(Phosphotransferase) domain 1"/>
    <property type="match status" value="1"/>
</dbReference>
<sequence length="321" mass="37426">MNNYADYYNLPNFVKNQITTISDIYKNNNNVQSFYNSILADANLTKNTSHQDLLNYSVLKKITTKHILEYNYDKLECYSDDNKKITLTKLIKPDKRGHPSRTSKHAVVLGGMLNDKEVVVKYYEADDEKIDISFEIGIYNKLLNMGCKVPWFNDQFMVLNKRVLVIEKLDKLDKNDDIYKIGMSVISQLSYLHTFAIHNDIKPDNIMKKTVDGKTHYYLIDYGGVATSKLCCGYKRRIWSPRWTCQERGAHNQVTNPKHDFIELAYTLNYIHKGCSYNGYKDICKTHLGKFDSFVKTLGKHHTKNINYEEVVDIFRSYSKN</sequence>
<proteinExistence type="predicted"/>
<dbReference type="GO" id="GO:0016301">
    <property type="term" value="F:kinase activity"/>
    <property type="evidence" value="ECO:0007669"/>
    <property type="project" value="UniProtKB-KW"/>
</dbReference>
<organism evidence="1 2">
    <name type="scientific">Fadolivirus FV1/VV64</name>
    <dbReference type="NCBI Taxonomy" id="3070911"/>
    <lineage>
        <taxon>Viruses</taxon>
        <taxon>Varidnaviria</taxon>
        <taxon>Bamfordvirae</taxon>
        <taxon>Nucleocytoviricota</taxon>
        <taxon>Megaviricetes</taxon>
        <taxon>Imitervirales</taxon>
        <taxon>Mimiviridae</taxon>
        <taxon>Klosneuvirinae</taxon>
        <taxon>Fadolivirus</taxon>
        <taxon>Fadolivirus algeromassiliense</taxon>
    </lineage>
</organism>
<accession>A0A7D3QW19</accession>
<evidence type="ECO:0000313" key="2">
    <source>
        <dbReference type="Proteomes" id="UP001162001"/>
    </source>
</evidence>
<dbReference type="InterPro" id="IPR011009">
    <property type="entry name" value="Kinase-like_dom_sf"/>
</dbReference>
<dbReference type="EMBL" id="MT418680">
    <property type="protein sequence ID" value="QKF94159.1"/>
    <property type="molecule type" value="Genomic_DNA"/>
</dbReference>
<keyword evidence="1" id="KW-0418">Kinase</keyword>
<evidence type="ECO:0000313" key="1">
    <source>
        <dbReference type="EMBL" id="QKF94159.1"/>
    </source>
</evidence>
<name>A0A7D3QW19_9VIRU</name>
<dbReference type="SUPFAM" id="SSF56112">
    <property type="entry name" value="Protein kinase-like (PK-like)"/>
    <property type="match status" value="1"/>
</dbReference>
<keyword evidence="1" id="KW-0808">Transferase</keyword>
<dbReference type="Proteomes" id="UP001162001">
    <property type="component" value="Segment"/>
</dbReference>
<reference evidence="1 2" key="1">
    <citation type="submission" date="2020-04" db="EMBL/GenBank/DDBJ databases">
        <title>Advantages and limits of metagenomic assembly and binning of a giant virus.</title>
        <authorList>
            <person name="Schulz F."/>
            <person name="Andreani J."/>
            <person name="Francis R."/>
            <person name="Boudjemaa H."/>
            <person name="Bou Khalil J.Y."/>
            <person name="Lee J."/>
            <person name="La Scola B."/>
            <person name="Woyke T."/>
        </authorList>
    </citation>
    <scope>NUCLEOTIDE SEQUENCE [LARGE SCALE GENOMIC DNA]</scope>
    <source>
        <strain evidence="1 2">FV1/VV64</strain>
    </source>
</reference>
<keyword evidence="2" id="KW-1185">Reference proteome</keyword>
<gene>
    <name evidence="1" type="ORF">Fadolivirus_1_701</name>
</gene>
<protein>
    <submittedName>
        <fullName evidence="1">Protein kinase</fullName>
    </submittedName>
</protein>